<dbReference type="AlphaFoldDB" id="V4B5A4"/>
<dbReference type="KEGG" id="lgi:LOTGIDRAFT_139793"/>
<dbReference type="EMBL" id="KB200522">
    <property type="protein sequence ID" value="ESP01177.1"/>
    <property type="molecule type" value="Genomic_DNA"/>
</dbReference>
<keyword evidence="3" id="KW-1185">Reference proteome</keyword>
<dbReference type="STRING" id="225164.V4B5A4"/>
<evidence type="ECO:0000313" key="3">
    <source>
        <dbReference type="Proteomes" id="UP000030746"/>
    </source>
</evidence>
<proteinExistence type="predicted"/>
<dbReference type="CTD" id="20234232"/>
<organism evidence="2 3">
    <name type="scientific">Lottia gigantea</name>
    <name type="common">Giant owl limpet</name>
    <dbReference type="NCBI Taxonomy" id="225164"/>
    <lineage>
        <taxon>Eukaryota</taxon>
        <taxon>Metazoa</taxon>
        <taxon>Spiralia</taxon>
        <taxon>Lophotrochozoa</taxon>
        <taxon>Mollusca</taxon>
        <taxon>Gastropoda</taxon>
        <taxon>Patellogastropoda</taxon>
        <taxon>Lottioidea</taxon>
        <taxon>Lottiidae</taxon>
        <taxon>Lottia</taxon>
    </lineage>
</organism>
<name>V4B5A4_LOTGI</name>
<evidence type="ECO:0000313" key="2">
    <source>
        <dbReference type="EMBL" id="ESP01177.1"/>
    </source>
</evidence>
<dbReference type="OMA" id="YERSIRM"/>
<feature type="domain" description="Methyltransferase type 11" evidence="1">
    <location>
        <begin position="8"/>
        <end position="68"/>
    </location>
</feature>
<dbReference type="GO" id="GO:0008757">
    <property type="term" value="F:S-adenosylmethionine-dependent methyltransferase activity"/>
    <property type="evidence" value="ECO:0007669"/>
    <property type="project" value="InterPro"/>
</dbReference>
<dbReference type="Pfam" id="PF08241">
    <property type="entry name" value="Methyltransf_11"/>
    <property type="match status" value="1"/>
</dbReference>
<protein>
    <recommendedName>
        <fullName evidence="1">Methyltransferase type 11 domain-containing protein</fullName>
    </recommendedName>
</protein>
<evidence type="ECO:0000259" key="1">
    <source>
        <dbReference type="Pfam" id="PF08241"/>
    </source>
</evidence>
<dbReference type="OrthoDB" id="10250730at2759"/>
<sequence>MVQECEKHCKDLINGKKVEVVISSVEHMSFDNDYFDRVFHTNCYYFWPDLDRAVQEIVRVMKPGSQMVTALNLNALKEIKKGGFLQSGNPDPVRYMAALEMHGFENVEFKYENDRGFAFQVIFAKLGHKENNMDSAKL</sequence>
<dbReference type="GeneID" id="20234232"/>
<dbReference type="RefSeq" id="XP_009048120.1">
    <property type="nucleotide sequence ID" value="XM_009049872.1"/>
</dbReference>
<dbReference type="Gene3D" id="3.40.50.150">
    <property type="entry name" value="Vaccinia Virus protein VP39"/>
    <property type="match status" value="1"/>
</dbReference>
<dbReference type="InterPro" id="IPR013216">
    <property type="entry name" value="Methyltransf_11"/>
</dbReference>
<dbReference type="InterPro" id="IPR029063">
    <property type="entry name" value="SAM-dependent_MTases_sf"/>
</dbReference>
<dbReference type="SUPFAM" id="SSF53335">
    <property type="entry name" value="S-adenosyl-L-methionine-dependent methyltransferases"/>
    <property type="match status" value="1"/>
</dbReference>
<accession>V4B5A4</accession>
<dbReference type="HOGENOM" id="CLU_1776877_0_0_1"/>
<reference evidence="2 3" key="1">
    <citation type="journal article" date="2013" name="Nature">
        <title>Insights into bilaterian evolution from three spiralian genomes.</title>
        <authorList>
            <person name="Simakov O."/>
            <person name="Marletaz F."/>
            <person name="Cho S.J."/>
            <person name="Edsinger-Gonzales E."/>
            <person name="Havlak P."/>
            <person name="Hellsten U."/>
            <person name="Kuo D.H."/>
            <person name="Larsson T."/>
            <person name="Lv J."/>
            <person name="Arendt D."/>
            <person name="Savage R."/>
            <person name="Osoegawa K."/>
            <person name="de Jong P."/>
            <person name="Grimwood J."/>
            <person name="Chapman J.A."/>
            <person name="Shapiro H."/>
            <person name="Aerts A."/>
            <person name="Otillar R.P."/>
            <person name="Terry A.Y."/>
            <person name="Boore J.L."/>
            <person name="Grigoriev I.V."/>
            <person name="Lindberg D.R."/>
            <person name="Seaver E.C."/>
            <person name="Weisblat D.A."/>
            <person name="Putnam N.H."/>
            <person name="Rokhsar D.S."/>
        </authorList>
    </citation>
    <scope>NUCLEOTIDE SEQUENCE [LARGE SCALE GENOMIC DNA]</scope>
</reference>
<dbReference type="Proteomes" id="UP000030746">
    <property type="component" value="Unassembled WGS sequence"/>
</dbReference>
<gene>
    <name evidence="2" type="ORF">LOTGIDRAFT_139793</name>
</gene>